<comment type="caution">
    <text evidence="1">The sequence shown here is derived from an EMBL/GenBank/DDBJ whole genome shotgun (WGS) entry which is preliminary data.</text>
</comment>
<accession>A0A0B2V5X9</accession>
<dbReference type="EMBL" id="JPKZ01002390">
    <property type="protein sequence ID" value="KHN76914.1"/>
    <property type="molecule type" value="Genomic_DNA"/>
</dbReference>
<dbReference type="OrthoDB" id="5876121at2759"/>
<organism evidence="1 2">
    <name type="scientific">Toxocara canis</name>
    <name type="common">Canine roundworm</name>
    <dbReference type="NCBI Taxonomy" id="6265"/>
    <lineage>
        <taxon>Eukaryota</taxon>
        <taxon>Metazoa</taxon>
        <taxon>Ecdysozoa</taxon>
        <taxon>Nematoda</taxon>
        <taxon>Chromadorea</taxon>
        <taxon>Rhabditida</taxon>
        <taxon>Spirurina</taxon>
        <taxon>Ascaridomorpha</taxon>
        <taxon>Ascaridoidea</taxon>
        <taxon>Toxocaridae</taxon>
        <taxon>Toxocara</taxon>
    </lineage>
</organism>
<evidence type="ECO:0000313" key="2">
    <source>
        <dbReference type="Proteomes" id="UP000031036"/>
    </source>
</evidence>
<evidence type="ECO:0000313" key="1">
    <source>
        <dbReference type="EMBL" id="KHN76914.1"/>
    </source>
</evidence>
<protein>
    <submittedName>
        <fullName evidence="1">Uncharacterized protein</fullName>
    </submittedName>
</protein>
<name>A0A0B2V5X9_TOXCA</name>
<dbReference type="Proteomes" id="UP000031036">
    <property type="component" value="Unassembled WGS sequence"/>
</dbReference>
<keyword evidence="2" id="KW-1185">Reference proteome</keyword>
<reference evidence="1 2" key="1">
    <citation type="submission" date="2014-11" db="EMBL/GenBank/DDBJ databases">
        <title>Genetic blueprint of the zoonotic pathogen Toxocara canis.</title>
        <authorList>
            <person name="Zhu X.-Q."/>
            <person name="Korhonen P.K."/>
            <person name="Cai H."/>
            <person name="Young N.D."/>
            <person name="Nejsum P."/>
            <person name="von Samson-Himmelstjerna G."/>
            <person name="Boag P.R."/>
            <person name="Tan P."/>
            <person name="Li Q."/>
            <person name="Min J."/>
            <person name="Yang Y."/>
            <person name="Wang X."/>
            <person name="Fang X."/>
            <person name="Hall R.S."/>
            <person name="Hofmann A."/>
            <person name="Sternberg P.W."/>
            <person name="Jex A.R."/>
            <person name="Gasser R.B."/>
        </authorList>
    </citation>
    <scope>NUCLEOTIDE SEQUENCE [LARGE SCALE GENOMIC DNA]</scope>
    <source>
        <strain evidence="1">PN_DK_2014</strain>
    </source>
</reference>
<gene>
    <name evidence="1" type="ORF">Tcan_00075</name>
</gene>
<proteinExistence type="predicted"/>
<dbReference type="AlphaFoldDB" id="A0A0B2V5X9"/>
<sequence length="124" mass="14227">MKGQFNRQYDVRNRTCKRGDSVRVRTYNGQRVSWTKGKVPKRVGRVLHQVLVGGDTWIGQANQLRKGFADRDCDQSDDLRTLFEMFGLEQPLPQQTVTSLNDCQEVSSFEWSSVVSVNASPWFV</sequence>